<comment type="caution">
    <text evidence="1">The sequence shown here is derived from an EMBL/GenBank/DDBJ whole genome shotgun (WGS) entry which is preliminary data.</text>
</comment>
<name>A0A7J8N486_9ROSI</name>
<gene>
    <name evidence="1" type="ORF">Golob_002030</name>
</gene>
<organism evidence="1 2">
    <name type="scientific">Gossypium lobatum</name>
    <dbReference type="NCBI Taxonomy" id="34289"/>
    <lineage>
        <taxon>Eukaryota</taxon>
        <taxon>Viridiplantae</taxon>
        <taxon>Streptophyta</taxon>
        <taxon>Embryophyta</taxon>
        <taxon>Tracheophyta</taxon>
        <taxon>Spermatophyta</taxon>
        <taxon>Magnoliopsida</taxon>
        <taxon>eudicotyledons</taxon>
        <taxon>Gunneridae</taxon>
        <taxon>Pentapetalae</taxon>
        <taxon>rosids</taxon>
        <taxon>malvids</taxon>
        <taxon>Malvales</taxon>
        <taxon>Malvaceae</taxon>
        <taxon>Malvoideae</taxon>
        <taxon>Gossypium</taxon>
    </lineage>
</organism>
<protein>
    <submittedName>
        <fullName evidence="1">Uncharacterized protein</fullName>
    </submittedName>
</protein>
<dbReference type="EMBL" id="JABEZX010000012">
    <property type="protein sequence ID" value="MBA0571650.1"/>
    <property type="molecule type" value="Genomic_DNA"/>
</dbReference>
<proteinExistence type="predicted"/>
<feature type="non-terminal residue" evidence="1">
    <location>
        <position position="95"/>
    </location>
</feature>
<evidence type="ECO:0000313" key="1">
    <source>
        <dbReference type="EMBL" id="MBA0571650.1"/>
    </source>
</evidence>
<accession>A0A7J8N486</accession>
<feature type="non-terminal residue" evidence="1">
    <location>
        <position position="1"/>
    </location>
</feature>
<dbReference type="Proteomes" id="UP000593572">
    <property type="component" value="Unassembled WGS sequence"/>
</dbReference>
<evidence type="ECO:0000313" key="2">
    <source>
        <dbReference type="Proteomes" id="UP000593572"/>
    </source>
</evidence>
<reference evidence="1 2" key="1">
    <citation type="journal article" date="2019" name="Genome Biol. Evol.">
        <title>Insights into the evolution of the New World diploid cottons (Gossypium, subgenus Houzingenia) based on genome sequencing.</title>
        <authorList>
            <person name="Grover C.E."/>
            <person name="Arick M.A. 2nd"/>
            <person name="Thrash A."/>
            <person name="Conover J.L."/>
            <person name="Sanders W.S."/>
            <person name="Peterson D.G."/>
            <person name="Frelichowski J.E."/>
            <person name="Scheffler J.A."/>
            <person name="Scheffler B.E."/>
            <person name="Wendel J.F."/>
        </authorList>
    </citation>
    <scope>NUCLEOTIDE SEQUENCE [LARGE SCALE GENOMIC DNA]</scope>
    <source>
        <strain evidence="1">157</strain>
        <tissue evidence="1">Leaf</tissue>
    </source>
</reference>
<dbReference type="AlphaFoldDB" id="A0A7J8N486"/>
<sequence>NHPQFAENFQLKLSEFQNNFLNAVADLHQKLESDLSELGVTKIDDILLNVRDAEFTGLELSWMKEKLTNNREKILEHETMIKMLEETIRQTNLEL</sequence>
<keyword evidence="2" id="KW-1185">Reference proteome</keyword>